<dbReference type="AlphaFoldDB" id="H8GMU4"/>
<gene>
    <name evidence="12" type="ORF">Metal_1726</name>
</gene>
<evidence type="ECO:0000256" key="6">
    <source>
        <dbReference type="ARBA" id="ARBA00022692"/>
    </source>
</evidence>
<evidence type="ECO:0000256" key="5">
    <source>
        <dbReference type="ARBA" id="ARBA00022500"/>
    </source>
</evidence>
<evidence type="ECO:0000313" key="13">
    <source>
        <dbReference type="Proteomes" id="UP000005090"/>
    </source>
</evidence>
<feature type="chain" id="PRO_5003611759" description="Flagellar protein FliL" evidence="11">
    <location>
        <begin position="20"/>
        <end position="132"/>
    </location>
</feature>
<keyword evidence="12" id="KW-0282">Flagellum</keyword>
<dbReference type="Pfam" id="PF03748">
    <property type="entry name" value="FliL"/>
    <property type="match status" value="1"/>
</dbReference>
<dbReference type="InterPro" id="IPR005503">
    <property type="entry name" value="FliL"/>
</dbReference>
<keyword evidence="11" id="KW-0732">Signal</keyword>
<keyword evidence="9 10" id="KW-0472">Membrane</keyword>
<name>H8GMU4_METAL</name>
<evidence type="ECO:0000256" key="3">
    <source>
        <dbReference type="ARBA" id="ARBA00008281"/>
    </source>
</evidence>
<dbReference type="PANTHER" id="PTHR35091">
    <property type="entry name" value="FLAGELLAR PROTEIN FLIL"/>
    <property type="match status" value="1"/>
</dbReference>
<sequence length="132" mass="14900">MRLSVLLLSFLLMSSWAYANEGSSSGEGGMEYLEITPKITVNLAEPRSYLLVNVQLLAEGPKAVEKLKKHMPAIKHELIMLLSGRSTDSIQTMEQREALRKETAAAIKKTLEHYEDSDGFRDAFFSEFLINY</sequence>
<dbReference type="HOGENOM" id="CLU_099018_10_3_6"/>
<keyword evidence="5 10" id="KW-0145">Chemotaxis</keyword>
<evidence type="ECO:0000256" key="8">
    <source>
        <dbReference type="ARBA" id="ARBA00022989"/>
    </source>
</evidence>
<dbReference type="GO" id="GO:0009425">
    <property type="term" value="C:bacterial-type flagellum basal body"/>
    <property type="evidence" value="ECO:0007669"/>
    <property type="project" value="InterPro"/>
</dbReference>
<evidence type="ECO:0000256" key="4">
    <source>
        <dbReference type="ARBA" id="ARBA00022475"/>
    </source>
</evidence>
<dbReference type="STRING" id="686340.Metal_1726"/>
<evidence type="ECO:0000256" key="9">
    <source>
        <dbReference type="ARBA" id="ARBA00023136"/>
    </source>
</evidence>
<keyword evidence="12" id="KW-0969">Cilium</keyword>
<evidence type="ECO:0000256" key="7">
    <source>
        <dbReference type="ARBA" id="ARBA00022779"/>
    </source>
</evidence>
<evidence type="ECO:0000256" key="11">
    <source>
        <dbReference type="SAM" id="SignalP"/>
    </source>
</evidence>
<protein>
    <recommendedName>
        <fullName evidence="10">Flagellar protein FliL</fullName>
    </recommendedName>
</protein>
<feature type="signal peptide" evidence="11">
    <location>
        <begin position="1"/>
        <end position="19"/>
    </location>
</feature>
<proteinExistence type="inferred from homology"/>
<comment type="subcellular location">
    <subcellularLocation>
        <location evidence="10">Cell inner membrane</location>
    </subcellularLocation>
    <subcellularLocation>
        <location evidence="2">Cell membrane</location>
        <topology evidence="2">Single-pass membrane protein</topology>
    </subcellularLocation>
</comment>
<dbReference type="GO" id="GO:0071978">
    <property type="term" value="P:bacterial-type flagellum-dependent swarming motility"/>
    <property type="evidence" value="ECO:0007669"/>
    <property type="project" value="TreeGrafter"/>
</dbReference>
<comment type="function">
    <text evidence="1 10">Controls the rotational direction of flagella during chemotaxis.</text>
</comment>
<accession>H8GMU4</accession>
<reference evidence="12 13" key="1">
    <citation type="journal article" date="2013" name="Genome Announc.">
        <title>Genome Sequence of the Obligate Gammaproteobacterial Methanotroph Methylomicrobium album Strain BG8.</title>
        <authorList>
            <person name="Kits K.D."/>
            <person name="Kalyuzhnaya M.G."/>
            <person name="Klotz M.G."/>
            <person name="Jetten M.S."/>
            <person name="Op den Camp H.J."/>
            <person name="Vuilleumier S."/>
            <person name="Bringel F."/>
            <person name="Dispirito A.A."/>
            <person name="Murrell J.C."/>
            <person name="Bruce D."/>
            <person name="Cheng J.F."/>
            <person name="Copeland A."/>
            <person name="Goodwin L."/>
            <person name="Hauser L."/>
            <person name="Lajus A."/>
            <person name="Land M.L."/>
            <person name="Lapidus A."/>
            <person name="Lucas S."/>
            <person name="Medigue C."/>
            <person name="Pitluck S."/>
            <person name="Woyke T."/>
            <person name="Zeytun A."/>
            <person name="Stein L.Y."/>
        </authorList>
    </citation>
    <scope>NUCLEOTIDE SEQUENCE [LARGE SCALE GENOMIC DNA]</scope>
    <source>
        <strain evidence="12 13">BG8</strain>
    </source>
</reference>
<keyword evidence="8" id="KW-1133">Transmembrane helix</keyword>
<dbReference type="Proteomes" id="UP000005090">
    <property type="component" value="Chromosome"/>
</dbReference>
<evidence type="ECO:0000256" key="10">
    <source>
        <dbReference type="RuleBase" id="RU364125"/>
    </source>
</evidence>
<evidence type="ECO:0000256" key="2">
    <source>
        <dbReference type="ARBA" id="ARBA00004162"/>
    </source>
</evidence>
<evidence type="ECO:0000313" key="12">
    <source>
        <dbReference type="EMBL" id="EIC29496.1"/>
    </source>
</evidence>
<dbReference type="GO" id="GO:0005886">
    <property type="term" value="C:plasma membrane"/>
    <property type="evidence" value="ECO:0007669"/>
    <property type="project" value="UniProtKB-SubCell"/>
</dbReference>
<dbReference type="EMBL" id="CM001475">
    <property type="protein sequence ID" value="EIC29496.1"/>
    <property type="molecule type" value="Genomic_DNA"/>
</dbReference>
<keyword evidence="6" id="KW-0812">Transmembrane</keyword>
<keyword evidence="13" id="KW-1185">Reference proteome</keyword>
<dbReference type="GO" id="GO:0006935">
    <property type="term" value="P:chemotaxis"/>
    <property type="evidence" value="ECO:0007669"/>
    <property type="project" value="UniProtKB-KW"/>
</dbReference>
<keyword evidence="10" id="KW-0997">Cell inner membrane</keyword>
<keyword evidence="4" id="KW-1003">Cell membrane</keyword>
<keyword evidence="7 10" id="KW-0283">Flagellar rotation</keyword>
<dbReference type="PANTHER" id="PTHR35091:SF2">
    <property type="entry name" value="FLAGELLAR PROTEIN FLIL"/>
    <property type="match status" value="1"/>
</dbReference>
<keyword evidence="12" id="KW-0966">Cell projection</keyword>
<dbReference type="eggNOG" id="COG1580">
    <property type="taxonomic scope" value="Bacteria"/>
</dbReference>
<evidence type="ECO:0000256" key="1">
    <source>
        <dbReference type="ARBA" id="ARBA00002254"/>
    </source>
</evidence>
<organism evidence="12 13">
    <name type="scientific">Methylomicrobium album BG8</name>
    <dbReference type="NCBI Taxonomy" id="686340"/>
    <lineage>
        <taxon>Bacteria</taxon>
        <taxon>Pseudomonadati</taxon>
        <taxon>Pseudomonadota</taxon>
        <taxon>Gammaproteobacteria</taxon>
        <taxon>Methylococcales</taxon>
        <taxon>Methylococcaceae</taxon>
        <taxon>Methylomicrobium</taxon>
    </lineage>
</organism>
<comment type="similarity">
    <text evidence="3 10">Belongs to the FliL family.</text>
</comment>